<dbReference type="PATRIC" id="fig|1408103.3.peg.3467"/>
<keyword evidence="5" id="KW-1185">Reference proteome</keyword>
<dbReference type="EMBL" id="LAYY01000017">
    <property type="protein sequence ID" value="KKK37136.1"/>
    <property type="molecule type" value="Genomic_DNA"/>
</dbReference>
<dbReference type="InterPro" id="IPR038972">
    <property type="entry name" value="YiaA-like"/>
</dbReference>
<keyword evidence="2" id="KW-0472">Membrane</keyword>
<dbReference type="RefSeq" id="WP_046524679.1">
    <property type="nucleotide sequence ID" value="NZ_LAYY01000017.1"/>
</dbReference>
<feature type="transmembrane region" description="Helical" evidence="2">
    <location>
        <begin position="40"/>
        <end position="59"/>
    </location>
</feature>
<dbReference type="OrthoDB" id="3295178at2"/>
<dbReference type="Pfam" id="PF05360">
    <property type="entry name" value="YiaAB"/>
    <property type="match status" value="1"/>
</dbReference>
<gene>
    <name evidence="4" type="ORF">WQ57_15535</name>
</gene>
<comment type="caution">
    <text evidence="4">The sequence shown here is derived from an EMBL/GenBank/DDBJ whole genome shotgun (WGS) entry which is preliminary data.</text>
</comment>
<feature type="region of interest" description="Disordered" evidence="1">
    <location>
        <begin position="63"/>
        <end position="83"/>
    </location>
</feature>
<dbReference type="AlphaFoldDB" id="A0A0M2STU4"/>
<proteinExistence type="predicted"/>
<feature type="domain" description="YiaAB two helix" evidence="3">
    <location>
        <begin position="9"/>
        <end position="61"/>
    </location>
</feature>
<keyword evidence="2" id="KW-0812">Transmembrane</keyword>
<evidence type="ECO:0000256" key="2">
    <source>
        <dbReference type="SAM" id="Phobius"/>
    </source>
</evidence>
<dbReference type="GO" id="GO:0005886">
    <property type="term" value="C:plasma membrane"/>
    <property type="evidence" value="ECO:0007669"/>
    <property type="project" value="TreeGrafter"/>
</dbReference>
<dbReference type="PANTHER" id="PTHR37290:SF1">
    <property type="entry name" value="INNER MEMBRANE PROTEIN YIAA"/>
    <property type="match status" value="1"/>
</dbReference>
<name>A0A0M2STU4_9BACI</name>
<protein>
    <recommendedName>
        <fullName evidence="3">YiaAB two helix domain-containing protein</fullName>
    </recommendedName>
</protein>
<sequence length="83" mass="9509">MRKRNTPAFTFLAWTSFVLSLGFIFVALWNADWPLVEKGYYAAATLWAISSAIVLQKVVRDNDEDKDLNPSPKPSRFSKEEEL</sequence>
<feature type="transmembrane region" description="Helical" evidence="2">
    <location>
        <begin position="7"/>
        <end position="28"/>
    </location>
</feature>
<dbReference type="GO" id="GO:0006974">
    <property type="term" value="P:DNA damage response"/>
    <property type="evidence" value="ECO:0007669"/>
    <property type="project" value="TreeGrafter"/>
</dbReference>
<dbReference type="Proteomes" id="UP000034166">
    <property type="component" value="Unassembled WGS sequence"/>
</dbReference>
<keyword evidence="2" id="KW-1133">Transmembrane helix</keyword>
<evidence type="ECO:0000313" key="5">
    <source>
        <dbReference type="Proteomes" id="UP000034166"/>
    </source>
</evidence>
<dbReference type="PANTHER" id="PTHR37290">
    <property type="entry name" value="INNER MEMBRANE PROTEIN YIAA-RELATED"/>
    <property type="match status" value="1"/>
</dbReference>
<accession>A0A0M2STU4</accession>
<evidence type="ECO:0000259" key="3">
    <source>
        <dbReference type="Pfam" id="PF05360"/>
    </source>
</evidence>
<evidence type="ECO:0000313" key="4">
    <source>
        <dbReference type="EMBL" id="KKK37136.1"/>
    </source>
</evidence>
<organism evidence="4 5">
    <name type="scientific">Mesobacillus campisalis</name>
    <dbReference type="NCBI Taxonomy" id="1408103"/>
    <lineage>
        <taxon>Bacteria</taxon>
        <taxon>Bacillati</taxon>
        <taxon>Bacillota</taxon>
        <taxon>Bacilli</taxon>
        <taxon>Bacillales</taxon>
        <taxon>Bacillaceae</taxon>
        <taxon>Mesobacillus</taxon>
    </lineage>
</organism>
<dbReference type="InterPro" id="IPR008024">
    <property type="entry name" value="YiaAB"/>
</dbReference>
<reference evidence="4 5" key="1">
    <citation type="submission" date="2015-04" db="EMBL/GenBank/DDBJ databases">
        <title>Taxonomic description and genome sequence of Bacillus campisalis sp. nov., a novel member of the genus Bacillus isolated from solar saltern.</title>
        <authorList>
            <person name="Mathan Kumar R."/>
            <person name="Kaur G."/>
            <person name="Kumar A."/>
            <person name="Singh N.K."/>
            <person name="Kaur N."/>
            <person name="Kumar N."/>
            <person name="Mayilraj S."/>
        </authorList>
    </citation>
    <scope>NUCLEOTIDE SEQUENCE [LARGE SCALE GENOMIC DNA]</scope>
    <source>
        <strain evidence="4 5">SA2-6</strain>
    </source>
</reference>
<evidence type="ECO:0000256" key="1">
    <source>
        <dbReference type="SAM" id="MobiDB-lite"/>
    </source>
</evidence>